<dbReference type="EMBL" id="CAJNOQ010001114">
    <property type="protein sequence ID" value="CAF0869150.1"/>
    <property type="molecule type" value="Genomic_DNA"/>
</dbReference>
<dbReference type="InterPro" id="IPR011016">
    <property type="entry name" value="Znf_RING-CH"/>
</dbReference>
<dbReference type="AlphaFoldDB" id="A0A813XSD5"/>
<protein>
    <recommendedName>
        <fullName evidence="10">RING-CH-type domain-containing protein</fullName>
    </recommendedName>
</protein>
<evidence type="ECO:0000313" key="11">
    <source>
        <dbReference type="EMBL" id="CAF0869150.1"/>
    </source>
</evidence>
<sequence length="334" mass="37800">MALTQNDNTTKLCDNEAKLMTVSSPDTEIVNVQDASIYTPSAIVPSTFSPTQTDIPVITNVSSTTSTVVPAVTGITSNSSSRSSLNDSPDICRICHCEGNEEPLISPCHCIGTMQYLHQSCLQWQKLDMNVVERRKIMCSVAFNLIAVTCVLWSLHVLIDKTREEVKLGKLEWQFWTKLIVVAIGFTGGLVFLYVQCKMYLQLCIRWRQFNQRIIIHSISERQAKNFNSPPDHTTNSYSFINQNNDGIITVLDANSLPQITSSTANIDNDSSTTFHSVSLTDEQRRHNHTAVTRHNRRHRPTFFRRIFRRSNSQEQQSTTTRTPTNSHEHNPLT</sequence>
<feature type="compositionally biased region" description="Polar residues" evidence="8">
    <location>
        <begin position="310"/>
        <end position="326"/>
    </location>
</feature>
<keyword evidence="4" id="KW-0479">Metal-binding</keyword>
<name>A0A813XSD5_9BILA</name>
<organism evidence="11 13">
    <name type="scientific">Didymodactylos carnosus</name>
    <dbReference type="NCBI Taxonomy" id="1234261"/>
    <lineage>
        <taxon>Eukaryota</taxon>
        <taxon>Metazoa</taxon>
        <taxon>Spiralia</taxon>
        <taxon>Gnathifera</taxon>
        <taxon>Rotifera</taxon>
        <taxon>Eurotatoria</taxon>
        <taxon>Bdelloidea</taxon>
        <taxon>Philodinida</taxon>
        <taxon>Philodinidae</taxon>
        <taxon>Didymodactylos</taxon>
    </lineage>
</organism>
<dbReference type="GO" id="GO:0005765">
    <property type="term" value="C:lysosomal membrane"/>
    <property type="evidence" value="ECO:0007669"/>
    <property type="project" value="UniProtKB-SubCell"/>
</dbReference>
<dbReference type="EMBL" id="CAJOBC010001114">
    <property type="protein sequence ID" value="CAF3656594.1"/>
    <property type="molecule type" value="Genomic_DNA"/>
</dbReference>
<keyword evidence="9" id="KW-0812">Transmembrane</keyword>
<reference evidence="11" key="1">
    <citation type="submission" date="2021-02" db="EMBL/GenBank/DDBJ databases">
        <authorList>
            <person name="Nowell W R."/>
        </authorList>
    </citation>
    <scope>NUCLEOTIDE SEQUENCE</scope>
</reference>
<dbReference type="Proteomes" id="UP000663829">
    <property type="component" value="Unassembled WGS sequence"/>
</dbReference>
<evidence type="ECO:0000256" key="1">
    <source>
        <dbReference type="ARBA" id="ARBA00004127"/>
    </source>
</evidence>
<evidence type="ECO:0000313" key="13">
    <source>
        <dbReference type="Proteomes" id="UP000663829"/>
    </source>
</evidence>
<feature type="transmembrane region" description="Helical" evidence="9">
    <location>
        <begin position="137"/>
        <end position="155"/>
    </location>
</feature>
<feature type="transmembrane region" description="Helical" evidence="9">
    <location>
        <begin position="175"/>
        <end position="195"/>
    </location>
</feature>
<keyword evidence="9" id="KW-0472">Membrane</keyword>
<dbReference type="GO" id="GO:0002376">
    <property type="term" value="P:immune system process"/>
    <property type="evidence" value="ECO:0007669"/>
    <property type="project" value="UniProtKB-KW"/>
</dbReference>
<dbReference type="Pfam" id="PF12906">
    <property type="entry name" value="RINGv"/>
    <property type="match status" value="1"/>
</dbReference>
<evidence type="ECO:0000256" key="6">
    <source>
        <dbReference type="ARBA" id="ARBA00022833"/>
    </source>
</evidence>
<keyword evidence="6" id="KW-0862">Zinc</keyword>
<gene>
    <name evidence="11" type="ORF">GPM918_LOCUS7006</name>
    <name evidence="12" type="ORF">SRO942_LOCUS7006</name>
</gene>
<dbReference type="SUPFAM" id="SSF57850">
    <property type="entry name" value="RING/U-box"/>
    <property type="match status" value="1"/>
</dbReference>
<dbReference type="PANTHER" id="PTHR45981">
    <property type="entry name" value="LD02310P"/>
    <property type="match status" value="1"/>
</dbReference>
<evidence type="ECO:0000256" key="7">
    <source>
        <dbReference type="ARBA" id="ARBA00022859"/>
    </source>
</evidence>
<dbReference type="PROSITE" id="PS51292">
    <property type="entry name" value="ZF_RING_CH"/>
    <property type="match status" value="1"/>
</dbReference>
<evidence type="ECO:0000256" key="3">
    <source>
        <dbReference type="ARBA" id="ARBA00004656"/>
    </source>
</evidence>
<feature type="domain" description="RING-CH-type" evidence="10">
    <location>
        <begin position="84"/>
        <end position="146"/>
    </location>
</feature>
<keyword evidence="13" id="KW-1185">Reference proteome</keyword>
<accession>A0A813XSD5</accession>
<evidence type="ECO:0000256" key="9">
    <source>
        <dbReference type="SAM" id="Phobius"/>
    </source>
</evidence>
<keyword evidence="7" id="KW-0391">Immunity</keyword>
<keyword evidence="5" id="KW-0863">Zinc-finger</keyword>
<evidence type="ECO:0000259" key="10">
    <source>
        <dbReference type="PROSITE" id="PS51292"/>
    </source>
</evidence>
<dbReference type="Gene3D" id="3.30.40.10">
    <property type="entry name" value="Zinc/RING finger domain, C3HC4 (zinc finger)"/>
    <property type="match status" value="1"/>
</dbReference>
<evidence type="ECO:0000256" key="5">
    <source>
        <dbReference type="ARBA" id="ARBA00022771"/>
    </source>
</evidence>
<dbReference type="OrthoDB" id="264354at2759"/>
<dbReference type="GO" id="GO:0005768">
    <property type="term" value="C:endosome"/>
    <property type="evidence" value="ECO:0007669"/>
    <property type="project" value="UniProtKB-SubCell"/>
</dbReference>
<keyword evidence="9" id="KW-1133">Transmembrane helix</keyword>
<feature type="region of interest" description="Disordered" evidence="8">
    <location>
        <begin position="306"/>
        <end position="334"/>
    </location>
</feature>
<dbReference type="InterPro" id="IPR013083">
    <property type="entry name" value="Znf_RING/FYVE/PHD"/>
</dbReference>
<dbReference type="Proteomes" id="UP000681722">
    <property type="component" value="Unassembled WGS sequence"/>
</dbReference>
<comment type="subcellular location">
    <subcellularLocation>
        <location evidence="1">Endomembrane system</location>
        <topology evidence="1">Multi-pass membrane protein</topology>
    </subcellularLocation>
    <subcellularLocation>
        <location evidence="2">Endosome</location>
    </subcellularLocation>
    <subcellularLocation>
        <location evidence="3">Lysosome membrane</location>
    </subcellularLocation>
</comment>
<evidence type="ECO:0000256" key="2">
    <source>
        <dbReference type="ARBA" id="ARBA00004177"/>
    </source>
</evidence>
<evidence type="ECO:0000256" key="4">
    <source>
        <dbReference type="ARBA" id="ARBA00022723"/>
    </source>
</evidence>
<evidence type="ECO:0000313" key="12">
    <source>
        <dbReference type="EMBL" id="CAF3656594.1"/>
    </source>
</evidence>
<proteinExistence type="predicted"/>
<dbReference type="GO" id="GO:0008270">
    <property type="term" value="F:zinc ion binding"/>
    <property type="evidence" value="ECO:0007669"/>
    <property type="project" value="UniProtKB-KW"/>
</dbReference>
<comment type="caution">
    <text evidence="11">The sequence shown here is derived from an EMBL/GenBank/DDBJ whole genome shotgun (WGS) entry which is preliminary data.</text>
</comment>
<dbReference type="SMART" id="SM00744">
    <property type="entry name" value="RINGv"/>
    <property type="match status" value="1"/>
</dbReference>
<evidence type="ECO:0000256" key="8">
    <source>
        <dbReference type="SAM" id="MobiDB-lite"/>
    </source>
</evidence>